<feature type="binding site" evidence="8">
    <location>
        <position position="7"/>
    </location>
    <ligand>
        <name>Mg(2+)</name>
        <dbReference type="ChEBI" id="CHEBI:18420"/>
    </ligand>
</feature>
<dbReference type="EC" id="3.1.-.-" evidence="8"/>
<sequence>MMNAVFDTNIVIDALNGVEQADVEYSRYERVLISRITWMEVLIGAEDNETEVRDFLESRFEIVSLDLVVAERAIELRRAHRMRLPDAIIWATAQVNDAVLVTRNTKDFDPAWEGIRLPYTL</sequence>
<evidence type="ECO:0000256" key="8">
    <source>
        <dbReference type="HAMAP-Rule" id="MF_00265"/>
    </source>
</evidence>
<dbReference type="InterPro" id="IPR022907">
    <property type="entry name" value="VapC_family"/>
</dbReference>
<keyword evidence="11" id="KW-1185">Reference proteome</keyword>
<keyword evidence="2 8" id="KW-1277">Toxin-antitoxin system</keyword>
<evidence type="ECO:0000256" key="3">
    <source>
        <dbReference type="ARBA" id="ARBA00022722"/>
    </source>
</evidence>
<feature type="domain" description="PIN" evidence="9">
    <location>
        <begin position="5"/>
        <end position="106"/>
    </location>
</feature>
<comment type="similarity">
    <text evidence="7 8">Belongs to the PINc/VapC protein family.</text>
</comment>
<dbReference type="InterPro" id="IPR002716">
    <property type="entry name" value="PIN_dom"/>
</dbReference>
<proteinExistence type="inferred from homology"/>
<evidence type="ECO:0000313" key="10">
    <source>
        <dbReference type="EMBL" id="QUW04155.1"/>
    </source>
</evidence>
<evidence type="ECO:0000256" key="5">
    <source>
        <dbReference type="ARBA" id="ARBA00022801"/>
    </source>
</evidence>
<protein>
    <recommendedName>
        <fullName evidence="8">Ribonuclease VapC</fullName>
        <shortName evidence="8">RNase VapC</shortName>
        <ecNumber evidence="8">3.1.-.-</ecNumber>
    </recommendedName>
    <alternativeName>
        <fullName evidence="8">Toxin VapC</fullName>
    </alternativeName>
</protein>
<evidence type="ECO:0000313" key="11">
    <source>
        <dbReference type="Proteomes" id="UP000676506"/>
    </source>
</evidence>
<dbReference type="InterPro" id="IPR050556">
    <property type="entry name" value="Type_II_TA_system_RNase"/>
</dbReference>
<keyword evidence="8" id="KW-0800">Toxin</keyword>
<dbReference type="CDD" id="cd18737">
    <property type="entry name" value="PIN_VapC4-5_FitB-like"/>
    <property type="match status" value="1"/>
</dbReference>
<dbReference type="InterPro" id="IPR029060">
    <property type="entry name" value="PIN-like_dom_sf"/>
</dbReference>
<dbReference type="Gene3D" id="3.40.50.1010">
    <property type="entry name" value="5'-nuclease"/>
    <property type="match status" value="1"/>
</dbReference>
<evidence type="ECO:0000256" key="7">
    <source>
        <dbReference type="ARBA" id="ARBA00038093"/>
    </source>
</evidence>
<keyword evidence="3 8" id="KW-0540">Nuclease</keyword>
<evidence type="ECO:0000256" key="1">
    <source>
        <dbReference type="ARBA" id="ARBA00001946"/>
    </source>
</evidence>
<dbReference type="PANTHER" id="PTHR33653:SF1">
    <property type="entry name" value="RIBONUCLEASE VAPC2"/>
    <property type="match status" value="1"/>
</dbReference>
<accession>A0ABX8BGE7</accession>
<evidence type="ECO:0000256" key="2">
    <source>
        <dbReference type="ARBA" id="ARBA00022649"/>
    </source>
</evidence>
<gene>
    <name evidence="8" type="primary">vapC</name>
    <name evidence="10" type="ORF">J8C06_14020</name>
</gene>
<dbReference type="Pfam" id="PF01850">
    <property type="entry name" value="PIN"/>
    <property type="match status" value="1"/>
</dbReference>
<dbReference type="HAMAP" id="MF_00265">
    <property type="entry name" value="VapC_Nob1"/>
    <property type="match status" value="1"/>
</dbReference>
<dbReference type="Proteomes" id="UP000676506">
    <property type="component" value="Chromosome 2"/>
</dbReference>
<keyword evidence="6 8" id="KW-0460">Magnesium</keyword>
<comment type="function">
    <text evidence="8">Toxic component of a toxin-antitoxin (TA) system. An RNase.</text>
</comment>
<organism evidence="10 11">
    <name type="scientific">Chloracidobacterium validum</name>
    <dbReference type="NCBI Taxonomy" id="2821543"/>
    <lineage>
        <taxon>Bacteria</taxon>
        <taxon>Pseudomonadati</taxon>
        <taxon>Acidobacteriota</taxon>
        <taxon>Terriglobia</taxon>
        <taxon>Terriglobales</taxon>
        <taxon>Acidobacteriaceae</taxon>
        <taxon>Chloracidobacterium</taxon>
    </lineage>
</organism>
<keyword evidence="4 8" id="KW-0479">Metal-binding</keyword>
<evidence type="ECO:0000259" key="9">
    <source>
        <dbReference type="Pfam" id="PF01850"/>
    </source>
</evidence>
<reference evidence="10 11" key="1">
    <citation type="submission" date="2021-03" db="EMBL/GenBank/DDBJ databases">
        <title>Genomic and phenotypic characterization of Chloracidobacterium isolates provides evidence for multiple species.</title>
        <authorList>
            <person name="Saini M.K."/>
            <person name="Costas A.M.G."/>
            <person name="Tank M."/>
            <person name="Bryant D.A."/>
        </authorList>
    </citation>
    <scope>NUCLEOTIDE SEQUENCE [LARGE SCALE GENOMIC DNA]</scope>
    <source>
        <strain evidence="10 11">BV2-C</strain>
    </source>
</reference>
<dbReference type="SUPFAM" id="SSF88723">
    <property type="entry name" value="PIN domain-like"/>
    <property type="match status" value="1"/>
</dbReference>
<dbReference type="RefSeq" id="WP_211430044.1">
    <property type="nucleotide sequence ID" value="NZ_CP072649.1"/>
</dbReference>
<dbReference type="PANTHER" id="PTHR33653">
    <property type="entry name" value="RIBONUCLEASE VAPC2"/>
    <property type="match status" value="1"/>
</dbReference>
<name>A0ABX8BGE7_9BACT</name>
<evidence type="ECO:0000256" key="4">
    <source>
        <dbReference type="ARBA" id="ARBA00022723"/>
    </source>
</evidence>
<feature type="binding site" evidence="8">
    <location>
        <position position="86"/>
    </location>
    <ligand>
        <name>Mg(2+)</name>
        <dbReference type="ChEBI" id="CHEBI:18420"/>
    </ligand>
</feature>
<comment type="cofactor">
    <cofactor evidence="1 8">
        <name>Mg(2+)</name>
        <dbReference type="ChEBI" id="CHEBI:18420"/>
    </cofactor>
</comment>
<keyword evidence="5 8" id="KW-0378">Hydrolase</keyword>
<evidence type="ECO:0000256" key="6">
    <source>
        <dbReference type="ARBA" id="ARBA00022842"/>
    </source>
</evidence>
<dbReference type="EMBL" id="CP072649">
    <property type="protein sequence ID" value="QUW04155.1"/>
    <property type="molecule type" value="Genomic_DNA"/>
</dbReference>